<reference evidence="1 2" key="2">
    <citation type="journal article" date="2010" name="Proc. Natl. Acad. Sci. U.S.A.">
        <title>Enigmatic, ultrasmall, uncultivated Archaea.</title>
        <authorList>
            <person name="Baker B.J."/>
            <person name="Comolli L.R."/>
            <person name="Dick G.J."/>
            <person name="Hauser L.J."/>
            <person name="Hyatt D."/>
            <person name="Dill B.D."/>
            <person name="Land M.L."/>
            <person name="Verberkmoes N.C."/>
            <person name="Hettich R.L."/>
            <person name="Banfield J.F."/>
        </authorList>
    </citation>
    <scope>NUCLEOTIDE SEQUENCE [LARGE SCALE GENOMIC DNA]</scope>
    <source>
        <strain evidence="1">ARMAN-2</strain>
    </source>
</reference>
<dbReference type="EMBL" id="GG697241">
    <property type="protein sequence ID" value="EET89761.1"/>
    <property type="molecule type" value="Genomic_DNA"/>
</dbReference>
<organism evidence="1 2">
    <name type="scientific">Candidatus Micrarchaeum acidiphilum ARMAN-2</name>
    <dbReference type="NCBI Taxonomy" id="425595"/>
    <lineage>
        <taxon>Archaea</taxon>
        <taxon>Candidatus Micrarchaeota</taxon>
        <taxon>Candidatus Micrarchaeia</taxon>
        <taxon>Candidatus Micrarchaeales</taxon>
        <taxon>Candidatus Micrarchaeaceae</taxon>
        <taxon>Candidatus Micrarchaeum</taxon>
    </lineage>
</organism>
<sequence length="105" mass="11910">MPNKKPSGKIAVKRLINCFETANKEINEALGQKVPEKELRARVQLFVGDAFKKCDVDVNNPTKDGLRQAMELCKINTEKMLGAKAEPIIKKHYKEMSEIIEKLPE</sequence>
<evidence type="ECO:0000313" key="2">
    <source>
        <dbReference type="Proteomes" id="UP000332487"/>
    </source>
</evidence>
<evidence type="ECO:0000313" key="1">
    <source>
        <dbReference type="EMBL" id="EET89761.1"/>
    </source>
</evidence>
<gene>
    <name evidence="1" type="ORF">UNLARM2_0875</name>
</gene>
<proteinExistence type="predicted"/>
<accession>C7DII7</accession>
<dbReference type="AlphaFoldDB" id="C7DII7"/>
<keyword evidence="2" id="KW-1185">Reference proteome</keyword>
<dbReference type="Proteomes" id="UP000332487">
    <property type="component" value="Unassembled WGS sequence"/>
</dbReference>
<protein>
    <submittedName>
        <fullName evidence="1">Uncharacterized protein</fullName>
    </submittedName>
</protein>
<reference evidence="1 2" key="1">
    <citation type="journal article" date="2009" name="Genome Biol.">
        <title>Community-wide analysis of microbial genome sequence signatures.</title>
        <authorList>
            <person name="Dick G.J."/>
            <person name="Andersson A.F."/>
            <person name="Baker B.J."/>
            <person name="Simmons S.L."/>
            <person name="Thomas B.C."/>
            <person name="Yelton A.P."/>
            <person name="Banfield J.F."/>
        </authorList>
    </citation>
    <scope>NUCLEOTIDE SEQUENCE [LARGE SCALE GENOMIC DNA]</scope>
    <source>
        <strain evidence="1">ARMAN-2</strain>
    </source>
</reference>
<name>C7DII7_MICA2</name>